<dbReference type="RefSeq" id="WP_184244911.1">
    <property type="nucleotide sequence ID" value="NZ_BAAACU010000002.1"/>
</dbReference>
<evidence type="ECO:0000259" key="6">
    <source>
        <dbReference type="Pfam" id="PF08281"/>
    </source>
</evidence>
<dbReference type="InterPro" id="IPR014284">
    <property type="entry name" value="RNA_pol_sigma-70_dom"/>
</dbReference>
<dbReference type="SUPFAM" id="SSF88659">
    <property type="entry name" value="Sigma3 and sigma4 domains of RNA polymerase sigma factors"/>
    <property type="match status" value="1"/>
</dbReference>
<evidence type="ECO:0000259" key="5">
    <source>
        <dbReference type="Pfam" id="PF04542"/>
    </source>
</evidence>
<gene>
    <name evidence="7" type="ORF">GGQ92_000839</name>
</gene>
<dbReference type="InterPro" id="IPR007627">
    <property type="entry name" value="RNA_pol_sigma70_r2"/>
</dbReference>
<dbReference type="GO" id="GO:0003677">
    <property type="term" value="F:DNA binding"/>
    <property type="evidence" value="ECO:0007669"/>
    <property type="project" value="InterPro"/>
</dbReference>
<accession>A0A841RMZ8</accession>
<dbReference type="Pfam" id="PF04542">
    <property type="entry name" value="Sigma70_r2"/>
    <property type="match status" value="1"/>
</dbReference>
<organism evidence="7 8">
    <name type="scientific">Gracilibacillus halotolerans</name>
    <dbReference type="NCBI Taxonomy" id="74386"/>
    <lineage>
        <taxon>Bacteria</taxon>
        <taxon>Bacillati</taxon>
        <taxon>Bacillota</taxon>
        <taxon>Bacilli</taxon>
        <taxon>Bacillales</taxon>
        <taxon>Bacillaceae</taxon>
        <taxon>Gracilibacillus</taxon>
    </lineage>
</organism>
<sequence>MNEKELVRLLSEMANGSKQAFDQFYETTISFVYQIALSIVHNHAEAEDICHDVFLEVYGKAKQYSEDRGSVKAWLAVRTRSRSLDRLRRNKWLLTDRLEELVDKKGKVPATELYFLQSIEKHILIDALKEIPENQRQAIIRSYFHDETHGEIALKMNKPLGSVKSFIRYGINNLQKQKSLVQWVMGGSRGEKNE</sequence>
<evidence type="ECO:0000313" key="7">
    <source>
        <dbReference type="EMBL" id="MBB6512058.1"/>
    </source>
</evidence>
<dbReference type="GO" id="GO:0006352">
    <property type="term" value="P:DNA-templated transcription initiation"/>
    <property type="evidence" value="ECO:0007669"/>
    <property type="project" value="InterPro"/>
</dbReference>
<dbReference type="InterPro" id="IPR013249">
    <property type="entry name" value="RNA_pol_sigma70_r4_t2"/>
</dbReference>
<dbReference type="SUPFAM" id="SSF88946">
    <property type="entry name" value="Sigma2 domain of RNA polymerase sigma factors"/>
    <property type="match status" value="1"/>
</dbReference>
<keyword evidence="3" id="KW-0731">Sigma factor</keyword>
<dbReference type="PANTHER" id="PTHR43133:SF62">
    <property type="entry name" value="RNA POLYMERASE SIGMA FACTOR SIGZ"/>
    <property type="match status" value="1"/>
</dbReference>
<feature type="domain" description="RNA polymerase sigma-70 region 2" evidence="5">
    <location>
        <begin position="25"/>
        <end position="92"/>
    </location>
</feature>
<dbReference type="InterPro" id="IPR013325">
    <property type="entry name" value="RNA_pol_sigma_r2"/>
</dbReference>
<dbReference type="EMBL" id="JACHON010000002">
    <property type="protein sequence ID" value="MBB6512058.1"/>
    <property type="molecule type" value="Genomic_DNA"/>
</dbReference>
<dbReference type="AlphaFoldDB" id="A0A841RMZ8"/>
<keyword evidence="8" id="KW-1185">Reference proteome</keyword>
<comment type="similarity">
    <text evidence="1">Belongs to the sigma-70 factor family. ECF subfamily.</text>
</comment>
<dbReference type="Gene3D" id="1.10.1740.10">
    <property type="match status" value="1"/>
</dbReference>
<dbReference type="InterPro" id="IPR036388">
    <property type="entry name" value="WH-like_DNA-bd_sf"/>
</dbReference>
<evidence type="ECO:0000256" key="3">
    <source>
        <dbReference type="ARBA" id="ARBA00023082"/>
    </source>
</evidence>
<feature type="domain" description="RNA polymerase sigma factor 70 region 4 type 2" evidence="6">
    <location>
        <begin position="123"/>
        <end position="167"/>
    </location>
</feature>
<evidence type="ECO:0000256" key="2">
    <source>
        <dbReference type="ARBA" id="ARBA00023015"/>
    </source>
</evidence>
<dbReference type="InterPro" id="IPR013324">
    <property type="entry name" value="RNA_pol_sigma_r3/r4-like"/>
</dbReference>
<reference evidence="7 8" key="1">
    <citation type="submission" date="2020-08" db="EMBL/GenBank/DDBJ databases">
        <title>Genomic Encyclopedia of Type Strains, Phase IV (KMG-IV): sequencing the most valuable type-strain genomes for metagenomic binning, comparative biology and taxonomic classification.</title>
        <authorList>
            <person name="Goeker M."/>
        </authorList>
    </citation>
    <scope>NUCLEOTIDE SEQUENCE [LARGE SCALE GENOMIC DNA]</scope>
    <source>
        <strain evidence="7 8">DSM 11805</strain>
    </source>
</reference>
<protein>
    <submittedName>
        <fullName evidence="7">RNA polymerase sigma-70 factor (ECF subfamily)</fullName>
    </submittedName>
</protein>
<dbReference type="Proteomes" id="UP000572212">
    <property type="component" value="Unassembled WGS sequence"/>
</dbReference>
<comment type="caution">
    <text evidence="7">The sequence shown here is derived from an EMBL/GenBank/DDBJ whole genome shotgun (WGS) entry which is preliminary data.</text>
</comment>
<keyword evidence="4" id="KW-0804">Transcription</keyword>
<keyword evidence="2" id="KW-0805">Transcription regulation</keyword>
<evidence type="ECO:0000256" key="4">
    <source>
        <dbReference type="ARBA" id="ARBA00023163"/>
    </source>
</evidence>
<dbReference type="GO" id="GO:0016987">
    <property type="term" value="F:sigma factor activity"/>
    <property type="evidence" value="ECO:0007669"/>
    <property type="project" value="UniProtKB-KW"/>
</dbReference>
<dbReference type="Pfam" id="PF08281">
    <property type="entry name" value="Sigma70_r4_2"/>
    <property type="match status" value="1"/>
</dbReference>
<evidence type="ECO:0000256" key="1">
    <source>
        <dbReference type="ARBA" id="ARBA00010641"/>
    </source>
</evidence>
<name>A0A841RMZ8_9BACI</name>
<evidence type="ECO:0000313" key="8">
    <source>
        <dbReference type="Proteomes" id="UP000572212"/>
    </source>
</evidence>
<dbReference type="NCBIfam" id="TIGR02937">
    <property type="entry name" value="sigma70-ECF"/>
    <property type="match status" value="1"/>
</dbReference>
<proteinExistence type="inferred from homology"/>
<dbReference type="InterPro" id="IPR039425">
    <property type="entry name" value="RNA_pol_sigma-70-like"/>
</dbReference>
<dbReference type="Gene3D" id="1.10.10.10">
    <property type="entry name" value="Winged helix-like DNA-binding domain superfamily/Winged helix DNA-binding domain"/>
    <property type="match status" value="1"/>
</dbReference>
<dbReference type="PANTHER" id="PTHR43133">
    <property type="entry name" value="RNA POLYMERASE ECF-TYPE SIGMA FACTO"/>
    <property type="match status" value="1"/>
</dbReference>